<dbReference type="PROSITE" id="PS51257">
    <property type="entry name" value="PROKAR_LIPOPROTEIN"/>
    <property type="match status" value="1"/>
</dbReference>
<feature type="signal peptide" evidence="1">
    <location>
        <begin position="1"/>
        <end position="22"/>
    </location>
</feature>
<proteinExistence type="predicted"/>
<gene>
    <name evidence="2" type="ORF">FRC96_17115</name>
</gene>
<evidence type="ECO:0000313" key="3">
    <source>
        <dbReference type="Proteomes" id="UP000321046"/>
    </source>
</evidence>
<dbReference type="Proteomes" id="UP000321046">
    <property type="component" value="Unassembled WGS sequence"/>
</dbReference>
<evidence type="ECO:0000256" key="1">
    <source>
        <dbReference type="SAM" id="SignalP"/>
    </source>
</evidence>
<dbReference type="RefSeq" id="WP_146976237.1">
    <property type="nucleotide sequence ID" value="NZ_VOSL01000124.1"/>
</dbReference>
<dbReference type="AlphaFoldDB" id="A0A5C6WVG0"/>
<organism evidence="2 3">
    <name type="scientific">Lujinxingia vulgaris</name>
    <dbReference type="NCBI Taxonomy" id="2600176"/>
    <lineage>
        <taxon>Bacteria</taxon>
        <taxon>Deltaproteobacteria</taxon>
        <taxon>Bradymonadales</taxon>
        <taxon>Lujinxingiaceae</taxon>
        <taxon>Lujinxingia</taxon>
    </lineage>
</organism>
<accession>A0A5C6WVG0</accession>
<protein>
    <recommendedName>
        <fullName evidence="4">Lipoprotein</fullName>
    </recommendedName>
</protein>
<name>A0A5C6WVG0_9DELT</name>
<dbReference type="EMBL" id="VOSL01000124">
    <property type="protein sequence ID" value="TXD32559.1"/>
    <property type="molecule type" value="Genomic_DNA"/>
</dbReference>
<evidence type="ECO:0000313" key="2">
    <source>
        <dbReference type="EMBL" id="TXD32559.1"/>
    </source>
</evidence>
<comment type="caution">
    <text evidence="2">The sequence shown here is derived from an EMBL/GenBank/DDBJ whole genome shotgun (WGS) entry which is preliminary data.</text>
</comment>
<sequence length="160" mass="17690">MLRRYRLSVLLAILTLTLSACADPDPARRGPTDAGADVDAGADADADADPLTCENIGDRFNTLVAENTHCETDNDCSSRQLTPWGYCECNPMIGDYNTVAFHSRVSAQVDTHIDFFLDNDCYDRPDFYNFVCDDGPITETYCNDEGRCAARTDETCLSHL</sequence>
<keyword evidence="1" id="KW-0732">Signal</keyword>
<reference evidence="2 3" key="1">
    <citation type="submission" date="2019-08" db="EMBL/GenBank/DDBJ databases">
        <title>Bradymonadales sp. TMQ2.</title>
        <authorList>
            <person name="Liang Q."/>
        </authorList>
    </citation>
    <scope>NUCLEOTIDE SEQUENCE [LARGE SCALE GENOMIC DNA]</scope>
    <source>
        <strain evidence="2 3">TMQ2</strain>
    </source>
</reference>
<feature type="chain" id="PRO_5022689663" description="Lipoprotein" evidence="1">
    <location>
        <begin position="23"/>
        <end position="160"/>
    </location>
</feature>
<evidence type="ECO:0008006" key="4">
    <source>
        <dbReference type="Google" id="ProtNLM"/>
    </source>
</evidence>